<dbReference type="Proteomes" id="UP001501469">
    <property type="component" value="Unassembled WGS sequence"/>
</dbReference>
<comment type="caution">
    <text evidence="2">The sequence shown here is derived from an EMBL/GenBank/DDBJ whole genome shotgun (WGS) entry which is preliminary data.</text>
</comment>
<keyword evidence="3" id="KW-1185">Reference proteome</keyword>
<dbReference type="PANTHER" id="PTHR43102">
    <property type="entry name" value="SLR1143 PROTEIN"/>
    <property type="match status" value="1"/>
</dbReference>
<evidence type="ECO:0000259" key="1">
    <source>
        <dbReference type="SMART" id="SM00065"/>
    </source>
</evidence>
<proteinExistence type="predicted"/>
<reference evidence="3" key="1">
    <citation type="journal article" date="2019" name="Int. J. Syst. Evol. Microbiol.">
        <title>The Global Catalogue of Microorganisms (GCM) 10K type strain sequencing project: providing services to taxonomists for standard genome sequencing and annotation.</title>
        <authorList>
            <consortium name="The Broad Institute Genomics Platform"/>
            <consortium name="The Broad Institute Genome Sequencing Center for Infectious Disease"/>
            <person name="Wu L."/>
            <person name="Ma J."/>
        </authorList>
    </citation>
    <scope>NUCLEOTIDE SEQUENCE [LARGE SCALE GENOMIC DNA]</scope>
    <source>
        <strain evidence="3">JCM 17225</strain>
    </source>
</reference>
<dbReference type="SUPFAM" id="SSF55781">
    <property type="entry name" value="GAF domain-like"/>
    <property type="match status" value="1"/>
</dbReference>
<dbReference type="Pfam" id="PF01590">
    <property type="entry name" value="GAF"/>
    <property type="match status" value="1"/>
</dbReference>
<dbReference type="PANTHER" id="PTHR43102:SF2">
    <property type="entry name" value="GAF DOMAIN-CONTAINING PROTEIN"/>
    <property type="match status" value="1"/>
</dbReference>
<feature type="domain" description="GAF" evidence="1">
    <location>
        <begin position="21"/>
        <end position="169"/>
    </location>
</feature>
<protein>
    <recommendedName>
        <fullName evidence="1">GAF domain-containing protein</fullName>
    </recommendedName>
</protein>
<gene>
    <name evidence="2" type="ORF">GCM10022409_23280</name>
</gene>
<dbReference type="SMART" id="SM00065">
    <property type="entry name" value="GAF"/>
    <property type="match status" value="1"/>
</dbReference>
<sequence>MPPNESERLRSLRAHDVLPTLIEPLFDEFVALTAQVFGLPISLIAVVEEDEVLYPVHFGMPGPGPGRLPRAGTLCATAIAQDRAVVYHDLALETYPAVPAEALHTASQHGVRFYAGALLCLPDQYPLGTLCIVDRQPRTFSPAEERALGLLAALISHAIAVCHSSRTASDGARQWHGTRVQLQEEVRELTALVRYLFTRHGVQVPVPPVLLAQVERRLFDMAGLLREQPC</sequence>
<evidence type="ECO:0000313" key="2">
    <source>
        <dbReference type="EMBL" id="GAA4037548.1"/>
    </source>
</evidence>
<dbReference type="InterPro" id="IPR029016">
    <property type="entry name" value="GAF-like_dom_sf"/>
</dbReference>
<dbReference type="InterPro" id="IPR003018">
    <property type="entry name" value="GAF"/>
</dbReference>
<dbReference type="EMBL" id="BAABDK010000017">
    <property type="protein sequence ID" value="GAA4037548.1"/>
    <property type="molecule type" value="Genomic_DNA"/>
</dbReference>
<dbReference type="Gene3D" id="3.30.450.40">
    <property type="match status" value="1"/>
</dbReference>
<evidence type="ECO:0000313" key="3">
    <source>
        <dbReference type="Proteomes" id="UP001501469"/>
    </source>
</evidence>
<name>A0ABP7U7T2_9BACT</name>
<organism evidence="2 3">
    <name type="scientific">Hymenobacter glaciei</name>
    <dbReference type="NCBI Taxonomy" id="877209"/>
    <lineage>
        <taxon>Bacteria</taxon>
        <taxon>Pseudomonadati</taxon>
        <taxon>Bacteroidota</taxon>
        <taxon>Cytophagia</taxon>
        <taxon>Cytophagales</taxon>
        <taxon>Hymenobacteraceae</taxon>
        <taxon>Hymenobacter</taxon>
    </lineage>
</organism>
<accession>A0ABP7U7T2</accession>